<evidence type="ECO:0000256" key="4">
    <source>
        <dbReference type="ARBA" id="ARBA00023125"/>
    </source>
</evidence>
<evidence type="ECO:0000256" key="2">
    <source>
        <dbReference type="ARBA" id="ARBA00023015"/>
    </source>
</evidence>
<dbReference type="RefSeq" id="WP_091476297.1">
    <property type="nucleotide sequence ID" value="NZ_FOIT01000006.1"/>
</dbReference>
<keyword evidence="3" id="KW-0843">Virulence</keyword>
<evidence type="ECO:0000256" key="8">
    <source>
        <dbReference type="ARBA" id="ARBA00047188"/>
    </source>
</evidence>
<dbReference type="InterPro" id="IPR000835">
    <property type="entry name" value="HTH_MarR-typ"/>
</dbReference>
<sequence length="148" mass="17000">MENGKTEKNAALKLFIVLHLAFKSIDQVAHQHIKAKDMSITEFGVLELLYHKGKQTINNLRQRVLVASSSISYVVNELEQDGYIEKQKCTEDKRVTYIHLTDAGRKMMDSVFPEHKKVIEEIMSDLSDEEKYELTEMLKVIGKKAANM</sequence>
<dbReference type="PANTHER" id="PTHR42756:SF1">
    <property type="entry name" value="TRANSCRIPTIONAL REPRESSOR OF EMRAB OPERON"/>
    <property type="match status" value="1"/>
</dbReference>
<proteinExistence type="inferred from homology"/>
<evidence type="ECO:0000256" key="6">
    <source>
        <dbReference type="ARBA" id="ARBA00040307"/>
    </source>
</evidence>
<evidence type="ECO:0000313" key="12">
    <source>
        <dbReference type="Proteomes" id="UP000243605"/>
    </source>
</evidence>
<comment type="similarity">
    <text evidence="7">Belongs to the SarZ family.</text>
</comment>
<dbReference type="InterPro" id="IPR036390">
    <property type="entry name" value="WH_DNA-bd_sf"/>
</dbReference>
<comment type="subcellular location">
    <subcellularLocation>
        <location evidence="1">Cytoplasm</location>
    </subcellularLocation>
</comment>
<keyword evidence="12" id="KW-1185">Reference proteome</keyword>
<evidence type="ECO:0000313" key="11">
    <source>
        <dbReference type="EMBL" id="SEW15805.1"/>
    </source>
</evidence>
<dbReference type="Pfam" id="PF22381">
    <property type="entry name" value="Staph_reg_Sar_Rot"/>
    <property type="match status" value="1"/>
</dbReference>
<dbReference type="GO" id="GO:0003677">
    <property type="term" value="F:DNA binding"/>
    <property type="evidence" value="ECO:0007669"/>
    <property type="project" value="UniProtKB-KW"/>
</dbReference>
<dbReference type="PROSITE" id="PS01117">
    <property type="entry name" value="HTH_MARR_1"/>
    <property type="match status" value="1"/>
</dbReference>
<organism evidence="11 12">
    <name type="scientific">Aliicoccus persicus</name>
    <dbReference type="NCBI Taxonomy" id="930138"/>
    <lineage>
        <taxon>Bacteria</taxon>
        <taxon>Bacillati</taxon>
        <taxon>Bacillota</taxon>
        <taxon>Bacilli</taxon>
        <taxon>Bacillales</taxon>
        <taxon>Staphylococcaceae</taxon>
        <taxon>Aliicoccus</taxon>
    </lineage>
</organism>
<evidence type="ECO:0000256" key="5">
    <source>
        <dbReference type="ARBA" id="ARBA00023163"/>
    </source>
</evidence>
<evidence type="ECO:0000259" key="10">
    <source>
        <dbReference type="PROSITE" id="PS50995"/>
    </source>
</evidence>
<evidence type="ECO:0000256" key="9">
    <source>
        <dbReference type="ARBA" id="ARBA00047207"/>
    </source>
</evidence>
<dbReference type="InterPro" id="IPR036388">
    <property type="entry name" value="WH-like_DNA-bd_sf"/>
</dbReference>
<reference evidence="11 12" key="1">
    <citation type="submission" date="2016-10" db="EMBL/GenBank/DDBJ databases">
        <authorList>
            <person name="Varghese N."/>
            <person name="Submissions S."/>
        </authorList>
    </citation>
    <scope>NUCLEOTIDE SEQUENCE [LARGE SCALE GENOMIC DNA]</scope>
    <source>
        <strain evidence="11 12">IBRC-M10081</strain>
    </source>
</reference>
<dbReference type="Gene3D" id="1.10.10.10">
    <property type="entry name" value="Winged helix-like DNA-binding domain superfamily/Winged helix DNA-binding domain"/>
    <property type="match status" value="1"/>
</dbReference>
<dbReference type="PRINTS" id="PR00598">
    <property type="entry name" value="HTHMARR"/>
</dbReference>
<dbReference type="OrthoDB" id="9799747at2"/>
<evidence type="ECO:0000256" key="1">
    <source>
        <dbReference type="ARBA" id="ARBA00004496"/>
    </source>
</evidence>
<dbReference type="InterPro" id="IPR055166">
    <property type="entry name" value="Transc_reg_Sar_Rot_HTH"/>
</dbReference>
<feature type="domain" description="HTH marR-type" evidence="10">
    <location>
        <begin position="11"/>
        <end position="143"/>
    </location>
</feature>
<dbReference type="EMBL" id="FOIT01000006">
    <property type="protein sequence ID" value="SEW15805.1"/>
    <property type="molecule type" value="Genomic_DNA"/>
</dbReference>
<dbReference type="AlphaFoldDB" id="A0A662Z5F4"/>
<evidence type="ECO:0000256" key="3">
    <source>
        <dbReference type="ARBA" id="ARBA00023026"/>
    </source>
</evidence>
<name>A0A662Z5F4_9STAP</name>
<keyword evidence="2" id="KW-0805">Transcription regulation</keyword>
<dbReference type="PROSITE" id="PS50995">
    <property type="entry name" value="HTH_MARR_2"/>
    <property type="match status" value="1"/>
</dbReference>
<dbReference type="PANTHER" id="PTHR42756">
    <property type="entry name" value="TRANSCRIPTIONAL REGULATOR, MARR"/>
    <property type="match status" value="1"/>
</dbReference>
<dbReference type="InterPro" id="IPR023187">
    <property type="entry name" value="Tscrpt_reg_MarR-type_CS"/>
</dbReference>
<gene>
    <name evidence="11" type="ORF">SAMN05192557_1889</name>
</gene>
<keyword evidence="5" id="KW-0804">Transcription</keyword>
<dbReference type="GO" id="GO:0003700">
    <property type="term" value="F:DNA-binding transcription factor activity"/>
    <property type="evidence" value="ECO:0007669"/>
    <property type="project" value="InterPro"/>
</dbReference>
<evidence type="ECO:0000256" key="7">
    <source>
        <dbReference type="ARBA" id="ARBA00046337"/>
    </source>
</evidence>
<protein>
    <recommendedName>
        <fullName evidence="6">HTH-type transcriptional regulator MgrA</fullName>
    </recommendedName>
    <alternativeName>
        <fullName evidence="8">HTH-type transcriptional regulator SarZ</fullName>
    </alternativeName>
    <alternativeName>
        <fullName evidence="9">Staphylococcal accessory regulator Z</fullName>
    </alternativeName>
</protein>
<accession>A0A662Z5F4</accession>
<dbReference type="SMART" id="SM00347">
    <property type="entry name" value="HTH_MARR"/>
    <property type="match status" value="1"/>
</dbReference>
<dbReference type="Proteomes" id="UP000243605">
    <property type="component" value="Unassembled WGS sequence"/>
</dbReference>
<dbReference type="SUPFAM" id="SSF46785">
    <property type="entry name" value="Winged helix' DNA-binding domain"/>
    <property type="match status" value="1"/>
</dbReference>
<keyword evidence="4" id="KW-0238">DNA-binding</keyword>